<reference evidence="2 3" key="1">
    <citation type="journal article" date="2023" name="Insect Mol. Biol.">
        <title>Genome sequencing provides insights into the evolution of gene families encoding plant cell wall-degrading enzymes in longhorned beetles.</title>
        <authorList>
            <person name="Shin N.R."/>
            <person name="Okamura Y."/>
            <person name="Kirsch R."/>
            <person name="Pauchet Y."/>
        </authorList>
    </citation>
    <scope>NUCLEOTIDE SEQUENCE [LARGE SCALE GENOMIC DNA]</scope>
    <source>
        <strain evidence="2">EAD_L_NR</strain>
    </source>
</reference>
<dbReference type="Proteomes" id="UP001159042">
    <property type="component" value="Unassembled WGS sequence"/>
</dbReference>
<protein>
    <submittedName>
        <fullName evidence="2">Uncharacterized protein</fullName>
    </submittedName>
</protein>
<evidence type="ECO:0000313" key="2">
    <source>
        <dbReference type="EMBL" id="KAJ8919030.1"/>
    </source>
</evidence>
<comment type="caution">
    <text evidence="2">The sequence shown here is derived from an EMBL/GenBank/DDBJ whole genome shotgun (WGS) entry which is preliminary data.</text>
</comment>
<organism evidence="2 3">
    <name type="scientific">Exocentrus adspersus</name>
    <dbReference type="NCBI Taxonomy" id="1586481"/>
    <lineage>
        <taxon>Eukaryota</taxon>
        <taxon>Metazoa</taxon>
        <taxon>Ecdysozoa</taxon>
        <taxon>Arthropoda</taxon>
        <taxon>Hexapoda</taxon>
        <taxon>Insecta</taxon>
        <taxon>Pterygota</taxon>
        <taxon>Neoptera</taxon>
        <taxon>Endopterygota</taxon>
        <taxon>Coleoptera</taxon>
        <taxon>Polyphaga</taxon>
        <taxon>Cucujiformia</taxon>
        <taxon>Chrysomeloidea</taxon>
        <taxon>Cerambycidae</taxon>
        <taxon>Lamiinae</taxon>
        <taxon>Acanthocinini</taxon>
        <taxon>Exocentrus</taxon>
    </lineage>
</organism>
<dbReference type="AlphaFoldDB" id="A0AAV8VXT5"/>
<evidence type="ECO:0000256" key="1">
    <source>
        <dbReference type="SAM" id="MobiDB-lite"/>
    </source>
</evidence>
<feature type="compositionally biased region" description="Polar residues" evidence="1">
    <location>
        <begin position="176"/>
        <end position="188"/>
    </location>
</feature>
<feature type="region of interest" description="Disordered" evidence="1">
    <location>
        <begin position="175"/>
        <end position="202"/>
    </location>
</feature>
<sequence length="293" mass="33750">MGRYPTRISLHSKQTNIWSILMSFRIEYEIWHLIWVTPYSQKGKNEKNGKRIYCISLLPDGELLMRILWRPSRRLESTYGSSQSGLGFVKVSLNVIKSVAGFDLKRGRPKHLEYEGDDESKIQVYDLMYSLGAIDTLMTLSSIPALAKLSNTLYRIRYLFSFALKEIGKRGFKLTSPMTKRTTPTADSGTEMDLLTHNGPNKHTRFQVNRVRNESHNAQRDGEDVALNMAASEDEHTDEDVDHDLHSVTDRTRLNSEHAKSFRNAFRELYGRDRKEKDANRMIYMKQSKVPGG</sequence>
<gene>
    <name evidence="2" type="ORF">NQ315_016936</name>
</gene>
<evidence type="ECO:0000313" key="3">
    <source>
        <dbReference type="Proteomes" id="UP001159042"/>
    </source>
</evidence>
<keyword evidence="3" id="KW-1185">Reference proteome</keyword>
<name>A0AAV8VXT5_9CUCU</name>
<accession>A0AAV8VXT5</accession>
<dbReference type="EMBL" id="JANEYG010000021">
    <property type="protein sequence ID" value="KAJ8919030.1"/>
    <property type="molecule type" value="Genomic_DNA"/>
</dbReference>
<proteinExistence type="predicted"/>